<evidence type="ECO:0000313" key="4">
    <source>
        <dbReference type="Proteomes" id="UP000236488"/>
    </source>
</evidence>
<dbReference type="PROSITE" id="PS50076">
    <property type="entry name" value="DNAJ_2"/>
    <property type="match status" value="1"/>
</dbReference>
<dbReference type="InterPro" id="IPR036869">
    <property type="entry name" value="J_dom_sf"/>
</dbReference>
<gene>
    <name evidence="3" type="ORF">C2L80_03875</name>
</gene>
<evidence type="ECO:0000259" key="2">
    <source>
        <dbReference type="PROSITE" id="PS50076"/>
    </source>
</evidence>
<organism evidence="3 4">
    <name type="scientific">Rubneribacter badeniensis</name>
    <dbReference type="NCBI Taxonomy" id="2070688"/>
    <lineage>
        <taxon>Bacteria</taxon>
        <taxon>Bacillati</taxon>
        <taxon>Actinomycetota</taxon>
        <taxon>Coriobacteriia</taxon>
        <taxon>Eggerthellales</taxon>
        <taxon>Eggerthellaceae</taxon>
        <taxon>Rubneribacter</taxon>
    </lineage>
</organism>
<dbReference type="AlphaFoldDB" id="A0A2K2U6I6"/>
<dbReference type="SUPFAM" id="SSF46565">
    <property type="entry name" value="Chaperone J-domain"/>
    <property type="match status" value="1"/>
</dbReference>
<dbReference type="Gene3D" id="1.10.287.110">
    <property type="entry name" value="DnaJ domain"/>
    <property type="match status" value="1"/>
</dbReference>
<comment type="caution">
    <text evidence="3">The sequence shown here is derived from an EMBL/GenBank/DDBJ whole genome shotgun (WGS) entry which is preliminary data.</text>
</comment>
<dbReference type="CDD" id="cd06257">
    <property type="entry name" value="DnaJ"/>
    <property type="match status" value="1"/>
</dbReference>
<dbReference type="PANTHER" id="PTHR24074">
    <property type="entry name" value="CO-CHAPERONE PROTEIN DJLA"/>
    <property type="match status" value="1"/>
</dbReference>
<sequence length="265" mass="28047">MVENPYDVLGVSRDASADEVKKAYRKKARENHPDLNPNDPDAADRMNKINEAYDRIMNPEKYAARDRRASAAAGGPGAGYGGAGGPSTGYGGAGQGAGGSGYGYGTEGPYGWSGGFGFDFDDLFGFGGTGYGAREPIHPEAAAGDSAQMRSAIDAINAGHGQQAVDILNTVTSDGRSARWYYLSALANDAAGNTLMALEQIRRAVRMDPDNLDYQRAQRQFQQAGQAYQQESEAQGFSMGIDPGLVCCGIWCLGPTLCRFCGMPL</sequence>
<protein>
    <submittedName>
        <fullName evidence="3">Molecular chaperone DnaJ</fullName>
    </submittedName>
</protein>
<proteinExistence type="predicted"/>
<reference evidence="3 4" key="1">
    <citation type="journal article" date="2018" name="Int. J. Syst. Evol. Microbiol.">
        <title>Rubneribacter badeniensis gen. nov., sp. nov. and Enteroscipio rubneri gen. nov., sp. nov., new members of the Eggerthellaceae isolated from human faeces.</title>
        <authorList>
            <person name="Danylec N."/>
            <person name="Gobl A."/>
            <person name="Stoll D.A."/>
            <person name="Hetzer B."/>
            <person name="Kulling S.E."/>
            <person name="Huch M."/>
        </authorList>
    </citation>
    <scope>NUCLEOTIDE SEQUENCE [LARGE SCALE GENOMIC DNA]</scope>
    <source>
        <strain evidence="3 4">ResAG-85</strain>
    </source>
</reference>
<keyword evidence="4" id="KW-1185">Reference proteome</keyword>
<feature type="region of interest" description="Disordered" evidence="1">
    <location>
        <begin position="1"/>
        <end position="44"/>
    </location>
</feature>
<dbReference type="SMART" id="SM00271">
    <property type="entry name" value="DnaJ"/>
    <property type="match status" value="1"/>
</dbReference>
<evidence type="ECO:0000313" key="3">
    <source>
        <dbReference type="EMBL" id="PNV65936.1"/>
    </source>
</evidence>
<dbReference type="InterPro" id="IPR001623">
    <property type="entry name" value="DnaJ_domain"/>
</dbReference>
<dbReference type="Pfam" id="PF00226">
    <property type="entry name" value="DnaJ"/>
    <property type="match status" value="1"/>
</dbReference>
<dbReference type="InterPro" id="IPR011990">
    <property type="entry name" value="TPR-like_helical_dom_sf"/>
</dbReference>
<dbReference type="InterPro" id="IPR050817">
    <property type="entry name" value="DjlA_DnaK_co-chaperone"/>
</dbReference>
<accession>A0A2K2U6I6</accession>
<dbReference type="Proteomes" id="UP000236488">
    <property type="component" value="Unassembled WGS sequence"/>
</dbReference>
<dbReference type="SUPFAM" id="SSF48452">
    <property type="entry name" value="TPR-like"/>
    <property type="match status" value="1"/>
</dbReference>
<evidence type="ECO:0000256" key="1">
    <source>
        <dbReference type="SAM" id="MobiDB-lite"/>
    </source>
</evidence>
<feature type="domain" description="J" evidence="2">
    <location>
        <begin position="4"/>
        <end position="69"/>
    </location>
</feature>
<name>A0A2K2U6I6_9ACTN</name>
<dbReference type="PRINTS" id="PR00625">
    <property type="entry name" value="JDOMAIN"/>
</dbReference>
<dbReference type="RefSeq" id="WP_092201061.1">
    <property type="nucleotide sequence ID" value="NZ_PPEL01000012.1"/>
</dbReference>
<dbReference type="EMBL" id="PPEL01000012">
    <property type="protein sequence ID" value="PNV65936.1"/>
    <property type="molecule type" value="Genomic_DNA"/>
</dbReference>